<dbReference type="EnsemblMetazoa" id="XM_029486170.1">
    <property type="protein sequence ID" value="XP_029342030.1"/>
    <property type="gene ID" value="LOC100570431"/>
</dbReference>
<dbReference type="GO" id="GO:0004930">
    <property type="term" value="F:G protein-coupled receptor activity"/>
    <property type="evidence" value="ECO:0007669"/>
    <property type="project" value="UniProtKB-KW"/>
</dbReference>
<dbReference type="InterPro" id="IPR017452">
    <property type="entry name" value="GPCR_Rhodpsn_7TM"/>
</dbReference>
<evidence type="ECO:0000313" key="13">
    <source>
        <dbReference type="Proteomes" id="UP000007819"/>
    </source>
</evidence>
<dbReference type="AlphaFoldDB" id="A0A8R2JMN5"/>
<keyword evidence="13" id="KW-1185">Reference proteome</keyword>
<dbReference type="RefSeq" id="XP_029342030.1">
    <property type="nucleotide sequence ID" value="XM_029486170.1"/>
</dbReference>
<keyword evidence="6 10" id="KW-0472">Membrane</keyword>
<evidence type="ECO:0000256" key="8">
    <source>
        <dbReference type="ARBA" id="ARBA00023224"/>
    </source>
</evidence>
<feature type="transmembrane region" description="Helical" evidence="10">
    <location>
        <begin position="286"/>
        <end position="307"/>
    </location>
</feature>
<evidence type="ECO:0000256" key="9">
    <source>
        <dbReference type="RuleBase" id="RU000688"/>
    </source>
</evidence>
<dbReference type="PROSITE" id="PS50262">
    <property type="entry name" value="G_PROTEIN_RECEP_F1_2"/>
    <property type="match status" value="1"/>
</dbReference>
<evidence type="ECO:0000313" key="12">
    <source>
        <dbReference type="EnsemblMetazoa" id="XP_029342030.1"/>
    </source>
</evidence>
<feature type="transmembrane region" description="Helical" evidence="10">
    <location>
        <begin position="83"/>
        <end position="101"/>
    </location>
</feature>
<dbReference type="Proteomes" id="UP000007819">
    <property type="component" value="Chromosome A1"/>
</dbReference>
<evidence type="ECO:0000256" key="7">
    <source>
        <dbReference type="ARBA" id="ARBA00023170"/>
    </source>
</evidence>
<feature type="transmembrane region" description="Helical" evidence="10">
    <location>
        <begin position="20"/>
        <end position="37"/>
    </location>
</feature>
<comment type="subcellular location">
    <subcellularLocation>
        <location evidence="1">Membrane</location>
        <topology evidence="1">Multi-pass membrane protein</topology>
    </subcellularLocation>
</comment>
<evidence type="ECO:0000256" key="1">
    <source>
        <dbReference type="ARBA" id="ARBA00004141"/>
    </source>
</evidence>
<dbReference type="CDD" id="cd14993">
    <property type="entry name" value="7tmA_CCKR-like"/>
    <property type="match status" value="1"/>
</dbReference>
<dbReference type="InterPro" id="IPR000276">
    <property type="entry name" value="GPCR_Rhodpsn"/>
</dbReference>
<dbReference type="OrthoDB" id="5953793at2759"/>
<reference evidence="13" key="1">
    <citation type="submission" date="2010-06" db="EMBL/GenBank/DDBJ databases">
        <authorList>
            <person name="Jiang H."/>
            <person name="Abraham K."/>
            <person name="Ali S."/>
            <person name="Alsbrooks S.L."/>
            <person name="Anim B.N."/>
            <person name="Anosike U.S."/>
            <person name="Attaway T."/>
            <person name="Bandaranaike D.P."/>
            <person name="Battles P.K."/>
            <person name="Bell S.N."/>
            <person name="Bell A.V."/>
            <person name="Beltran B."/>
            <person name="Bickham C."/>
            <person name="Bustamante Y."/>
            <person name="Caleb T."/>
            <person name="Canada A."/>
            <person name="Cardenas V."/>
            <person name="Carter K."/>
            <person name="Chacko J."/>
            <person name="Chandrabose M.N."/>
            <person name="Chavez D."/>
            <person name="Chavez A."/>
            <person name="Chen L."/>
            <person name="Chu H.-S."/>
            <person name="Claassen K.J."/>
            <person name="Cockrell R."/>
            <person name="Collins M."/>
            <person name="Cooper J.A."/>
            <person name="Cree A."/>
            <person name="Curry S.M."/>
            <person name="Da Y."/>
            <person name="Dao M.D."/>
            <person name="Das B."/>
            <person name="Davila M.-L."/>
            <person name="Davy-Carroll L."/>
            <person name="Denson S."/>
            <person name="Dinh H."/>
            <person name="Ebong V.E."/>
            <person name="Edwards J.R."/>
            <person name="Egan A."/>
            <person name="El-Daye J."/>
            <person name="Escobedo L."/>
            <person name="Fernandez S."/>
            <person name="Fernando P.R."/>
            <person name="Flagg N."/>
            <person name="Forbes L.D."/>
            <person name="Fowler R.G."/>
            <person name="Fu Q."/>
            <person name="Gabisi R.A."/>
            <person name="Ganer J."/>
            <person name="Garbino Pronczuk A."/>
            <person name="Garcia R.M."/>
            <person name="Garner T."/>
            <person name="Garrett T.E."/>
            <person name="Gonzalez D.A."/>
            <person name="Hamid H."/>
            <person name="Hawkins E.S."/>
            <person name="Hirani K."/>
            <person name="Hogues M.E."/>
            <person name="Hollins B."/>
            <person name="Hsiao C.-H."/>
            <person name="Jabil R."/>
            <person name="James M.L."/>
            <person name="Jhangiani S.N."/>
            <person name="Johnson B."/>
            <person name="Johnson Q."/>
            <person name="Joshi V."/>
            <person name="Kalu J.B."/>
            <person name="Kam C."/>
            <person name="Kashfia A."/>
            <person name="Keebler J."/>
            <person name="Kisamo H."/>
            <person name="Kovar C.L."/>
            <person name="Lago L.A."/>
            <person name="Lai C.-Y."/>
            <person name="Laidlaw J."/>
            <person name="Lara F."/>
            <person name="Le T.-K."/>
            <person name="Lee S.L."/>
            <person name="Legall F.H."/>
            <person name="Lemon S.J."/>
            <person name="Lewis L.R."/>
            <person name="Li B."/>
            <person name="Liu Y."/>
            <person name="Liu Y.-S."/>
            <person name="Lopez J."/>
            <person name="Lozado R.J."/>
            <person name="Lu J."/>
            <person name="Madu R.C."/>
            <person name="Maheshwari M."/>
            <person name="Maheshwari R."/>
            <person name="Malloy K."/>
            <person name="Martinez E."/>
            <person name="Mathew T."/>
            <person name="Mercado I.C."/>
            <person name="Mercado C."/>
            <person name="Meyer B."/>
            <person name="Montgomery K."/>
            <person name="Morgan M.B."/>
            <person name="Munidasa M."/>
            <person name="Nazareth L.V."/>
            <person name="Nelson J."/>
            <person name="Ng B.M."/>
            <person name="Nguyen N.B."/>
            <person name="Nguyen P.Q."/>
            <person name="Nguyen T."/>
            <person name="Obregon M."/>
            <person name="Okwuonu G.O."/>
            <person name="Onwere C.G."/>
            <person name="Orozco G."/>
            <person name="Parra A."/>
            <person name="Patel S."/>
            <person name="Patil S."/>
            <person name="Perez A."/>
            <person name="Perez Y."/>
            <person name="Pham C."/>
            <person name="Primus E.L."/>
            <person name="Pu L.-L."/>
            <person name="Puazo M."/>
            <person name="Qin X."/>
            <person name="Quiroz J.B."/>
            <person name="Reese J."/>
            <person name="Richards S."/>
            <person name="Rives C.M."/>
            <person name="Robberts R."/>
            <person name="Ruiz S.J."/>
            <person name="Ruiz M.J."/>
            <person name="Santibanez J."/>
            <person name="Schneider B.W."/>
            <person name="Sisson I."/>
            <person name="Smith M."/>
            <person name="Sodergren E."/>
            <person name="Song X.-Z."/>
            <person name="Song B.B."/>
            <person name="Summersgill H."/>
            <person name="Thelus R."/>
            <person name="Thornton R.D."/>
            <person name="Trejos Z.Y."/>
            <person name="Usmani K."/>
            <person name="Vattathil S."/>
            <person name="Villasana D."/>
            <person name="Walker D.L."/>
            <person name="Wang S."/>
            <person name="Wang K."/>
            <person name="White C.S."/>
            <person name="Williams A.C."/>
            <person name="Williamson J."/>
            <person name="Wilson K."/>
            <person name="Woghiren I.O."/>
            <person name="Woodworth J.R."/>
            <person name="Worley K.C."/>
            <person name="Wright R.A."/>
            <person name="Wu W."/>
            <person name="Young L."/>
            <person name="Zhang L."/>
            <person name="Zhang J."/>
            <person name="Zhu Y."/>
            <person name="Muzny D.M."/>
            <person name="Weinstock G."/>
            <person name="Gibbs R.A."/>
        </authorList>
    </citation>
    <scope>NUCLEOTIDE SEQUENCE [LARGE SCALE GENOMIC DNA]</scope>
    <source>
        <strain evidence="13">LSR1</strain>
    </source>
</reference>
<keyword evidence="4 10" id="KW-1133">Transmembrane helix</keyword>
<keyword evidence="3 9" id="KW-0812">Transmembrane</keyword>
<sequence length="382" mass="43564">MSVTSASAESSFSKLKKNYIYNSIYEVILKSVLFNVYSVTNYFLVNLSIADLLVTFICMPMAVGQSVTGLWLYGETMCKLTSYLQGVSVGASVFTIAAMSIDRYLAIEHSMSFRKVLNRKSTIYVILALWLVSMTIFGPVLWVRQTESVELGDDPILIDAVHRYGLAWCIEDWGHPYAKSTLSKHVYGILCFVLVYATPGFLVTGAYTLMGRRLWAVRPPFDDQQGMISVQQVRMVRERRRVARILFFLAVIFALCWLPYNLLTLFLDLDITLDKFGLDQEYLMKWYPFTLLLGHANSAINPLLYCFMTRNFRRTIKGFVCNTGIAKPRRRNRCKKGLTEKSTTSGYGSFRNPRRLCFTLAQLRQNNTVQTRTATISNLAVL</sequence>
<comment type="similarity">
    <text evidence="2 9">Belongs to the G-protein coupled receptor 1 family.</text>
</comment>
<keyword evidence="5 9" id="KW-0297">G-protein coupled receptor</keyword>
<keyword evidence="8 9" id="KW-0807">Transducer</keyword>
<name>A0A8R2JMN5_ACYPI</name>
<evidence type="ECO:0000256" key="5">
    <source>
        <dbReference type="ARBA" id="ARBA00023040"/>
    </source>
</evidence>
<dbReference type="GO" id="GO:0005886">
    <property type="term" value="C:plasma membrane"/>
    <property type="evidence" value="ECO:0007669"/>
    <property type="project" value="TreeGrafter"/>
</dbReference>
<dbReference type="GeneID" id="100570431"/>
<evidence type="ECO:0000256" key="4">
    <source>
        <dbReference type="ARBA" id="ARBA00022989"/>
    </source>
</evidence>
<organism evidence="12 13">
    <name type="scientific">Acyrthosiphon pisum</name>
    <name type="common">Pea aphid</name>
    <dbReference type="NCBI Taxonomy" id="7029"/>
    <lineage>
        <taxon>Eukaryota</taxon>
        <taxon>Metazoa</taxon>
        <taxon>Ecdysozoa</taxon>
        <taxon>Arthropoda</taxon>
        <taxon>Hexapoda</taxon>
        <taxon>Insecta</taxon>
        <taxon>Pterygota</taxon>
        <taxon>Neoptera</taxon>
        <taxon>Paraneoptera</taxon>
        <taxon>Hemiptera</taxon>
        <taxon>Sternorrhyncha</taxon>
        <taxon>Aphidomorpha</taxon>
        <taxon>Aphidoidea</taxon>
        <taxon>Aphididae</taxon>
        <taxon>Macrosiphini</taxon>
        <taxon>Acyrthosiphon</taxon>
    </lineage>
</organism>
<dbReference type="Pfam" id="PF00001">
    <property type="entry name" value="7tm_1"/>
    <property type="match status" value="1"/>
</dbReference>
<evidence type="ECO:0000256" key="6">
    <source>
        <dbReference type="ARBA" id="ARBA00023136"/>
    </source>
</evidence>
<evidence type="ECO:0000256" key="3">
    <source>
        <dbReference type="ARBA" id="ARBA00022692"/>
    </source>
</evidence>
<evidence type="ECO:0000256" key="2">
    <source>
        <dbReference type="ARBA" id="ARBA00010663"/>
    </source>
</evidence>
<feature type="transmembrane region" description="Helical" evidence="10">
    <location>
        <begin position="44"/>
        <end position="63"/>
    </location>
</feature>
<keyword evidence="7 9" id="KW-0675">Receptor</keyword>
<feature type="domain" description="G-protein coupled receptors family 1 profile" evidence="11">
    <location>
        <begin position="21"/>
        <end position="305"/>
    </location>
</feature>
<dbReference type="PANTHER" id="PTHR45695:SF15">
    <property type="entry name" value="OPSIN RH2"/>
    <property type="match status" value="1"/>
</dbReference>
<feature type="transmembrane region" description="Helical" evidence="10">
    <location>
        <begin position="245"/>
        <end position="266"/>
    </location>
</feature>
<protein>
    <recommendedName>
        <fullName evidence="11">G-protein coupled receptors family 1 profile domain-containing protein</fullName>
    </recommendedName>
</protein>
<proteinExistence type="inferred from homology"/>
<dbReference type="PANTHER" id="PTHR45695">
    <property type="entry name" value="LEUCOKININ RECEPTOR-RELATED"/>
    <property type="match status" value="1"/>
</dbReference>
<dbReference type="KEGG" id="api:100570431"/>
<dbReference type="PROSITE" id="PS00237">
    <property type="entry name" value="G_PROTEIN_RECEP_F1_1"/>
    <property type="match status" value="1"/>
</dbReference>
<accession>A0A8R2JMN5</accession>
<reference evidence="12" key="2">
    <citation type="submission" date="2022-06" db="UniProtKB">
        <authorList>
            <consortium name="EnsemblMetazoa"/>
        </authorList>
    </citation>
    <scope>IDENTIFICATION</scope>
</reference>
<dbReference type="SUPFAM" id="SSF81321">
    <property type="entry name" value="Family A G protein-coupled receptor-like"/>
    <property type="match status" value="1"/>
</dbReference>
<evidence type="ECO:0000256" key="10">
    <source>
        <dbReference type="SAM" id="Phobius"/>
    </source>
</evidence>
<feature type="transmembrane region" description="Helical" evidence="10">
    <location>
        <begin position="122"/>
        <end position="142"/>
    </location>
</feature>
<dbReference type="Gene3D" id="1.20.1070.10">
    <property type="entry name" value="Rhodopsin 7-helix transmembrane proteins"/>
    <property type="match status" value="1"/>
</dbReference>
<feature type="transmembrane region" description="Helical" evidence="10">
    <location>
        <begin position="186"/>
        <end position="209"/>
    </location>
</feature>
<dbReference type="PRINTS" id="PR00237">
    <property type="entry name" value="GPCRRHODOPSN"/>
</dbReference>
<evidence type="ECO:0000259" key="11">
    <source>
        <dbReference type="PROSITE" id="PS50262"/>
    </source>
</evidence>